<evidence type="ECO:0000256" key="12">
    <source>
        <dbReference type="SAM" id="Phobius"/>
    </source>
</evidence>
<dbReference type="InterPro" id="IPR002680">
    <property type="entry name" value="AOX"/>
</dbReference>
<keyword evidence="14" id="KW-1185">Reference proteome</keyword>
<gene>
    <name evidence="13" type="ORF">AFIC_002540</name>
</gene>
<dbReference type="Proteomes" id="UP001213907">
    <property type="component" value="Chromosome"/>
</dbReference>
<keyword evidence="8 12" id="KW-1133">Transmembrane helix</keyword>
<comment type="cofactor">
    <cofactor evidence="1">
        <name>Fe cation</name>
        <dbReference type="ChEBI" id="CHEBI:24875"/>
    </cofactor>
</comment>
<dbReference type="PANTHER" id="PTHR31803:SF3">
    <property type="entry name" value="ALTERNATIVE OXIDASE"/>
    <property type="match status" value="1"/>
</dbReference>
<evidence type="ECO:0000256" key="10">
    <source>
        <dbReference type="ARBA" id="ARBA00023004"/>
    </source>
</evidence>
<comment type="subcellular location">
    <subcellularLocation>
        <location evidence="2">Membrane</location>
    </subcellularLocation>
</comment>
<keyword evidence="3" id="KW-0813">Transport</keyword>
<evidence type="ECO:0000256" key="8">
    <source>
        <dbReference type="ARBA" id="ARBA00022989"/>
    </source>
</evidence>
<evidence type="ECO:0000256" key="9">
    <source>
        <dbReference type="ARBA" id="ARBA00023002"/>
    </source>
</evidence>
<evidence type="ECO:0000313" key="14">
    <source>
        <dbReference type="Proteomes" id="UP001213907"/>
    </source>
</evidence>
<dbReference type="Gene3D" id="1.20.1260.140">
    <property type="entry name" value="Alternative oxidase"/>
    <property type="match status" value="1"/>
</dbReference>
<dbReference type="PANTHER" id="PTHR31803">
    <property type="entry name" value="ALTERNATIVE OXIDASE"/>
    <property type="match status" value="1"/>
</dbReference>
<proteinExistence type="predicted"/>
<name>A0ABY8BN88_AFICR</name>
<accession>A0ABY8BN88</accession>
<evidence type="ECO:0000256" key="7">
    <source>
        <dbReference type="ARBA" id="ARBA00022982"/>
    </source>
</evidence>
<evidence type="ECO:0000256" key="11">
    <source>
        <dbReference type="ARBA" id="ARBA00023136"/>
    </source>
</evidence>
<dbReference type="Pfam" id="PF01786">
    <property type="entry name" value="AOX"/>
    <property type="match status" value="1"/>
</dbReference>
<evidence type="ECO:0000256" key="3">
    <source>
        <dbReference type="ARBA" id="ARBA00022448"/>
    </source>
</evidence>
<evidence type="ECO:0000256" key="2">
    <source>
        <dbReference type="ARBA" id="ARBA00004370"/>
    </source>
</evidence>
<protein>
    <submittedName>
        <fullName evidence="13">Alternative oxidase</fullName>
    </submittedName>
</protein>
<evidence type="ECO:0000256" key="1">
    <source>
        <dbReference type="ARBA" id="ARBA00001962"/>
    </source>
</evidence>
<reference evidence="13 14" key="1">
    <citation type="submission" date="2022-11" db="EMBL/GenBank/DDBJ databases">
        <authorList>
            <person name="Siebert D."/>
            <person name="Busche T."/>
            <person name="Saydam E."/>
            <person name="Kalinowski J."/>
            <person name="Ruckert C."/>
            <person name="Blombach B."/>
        </authorList>
    </citation>
    <scope>NUCLEOTIDE SEQUENCE [LARGE SCALE GENOMIC DNA]</scope>
    <source>
        <strain evidence="13 14">DSM 1083</strain>
    </source>
</reference>
<keyword evidence="6" id="KW-0479">Metal-binding</keyword>
<keyword evidence="7" id="KW-0249">Electron transport</keyword>
<dbReference type="InterPro" id="IPR038659">
    <property type="entry name" value="AOX_sf"/>
</dbReference>
<keyword evidence="5 12" id="KW-0812">Transmembrane</keyword>
<evidence type="ECO:0000313" key="13">
    <source>
        <dbReference type="EMBL" id="WEF50981.1"/>
    </source>
</evidence>
<dbReference type="RefSeq" id="WP_275246602.1">
    <property type="nucleotide sequence ID" value="NZ_BAABDX010000001.1"/>
</dbReference>
<evidence type="ECO:0000256" key="4">
    <source>
        <dbReference type="ARBA" id="ARBA00022660"/>
    </source>
</evidence>
<evidence type="ECO:0000256" key="6">
    <source>
        <dbReference type="ARBA" id="ARBA00022723"/>
    </source>
</evidence>
<keyword evidence="9" id="KW-0560">Oxidoreductase</keyword>
<keyword evidence="10" id="KW-0408">Iron</keyword>
<sequence>MLNIDKTNLLRHHTPEAMPDRIAFGMARLVAWMAGNTFFNSRYGDQVIVLETVTAVPPMVVATLLHLKCLRRMLDDNGWVRTFMDEAESQRTHLMAFVALARPNAWERFLIVLAQGIFYNLYFFLYLISARVAHRLAAYFAEQAVHGYSEYLLQIESGDRAMQPAPESAIAYWGLAPEAQVRDMVIAMLEDEAIHRDLHHAFADALMQGRTFPDRLRGDV</sequence>
<feature type="transmembrane region" description="Helical" evidence="12">
    <location>
        <begin position="109"/>
        <end position="128"/>
    </location>
</feature>
<organism evidence="13 14">
    <name type="scientific">Afipia carboxydohydrogena</name>
    <name type="common">Pseudomonas carboxydohydrogena</name>
    <dbReference type="NCBI Taxonomy" id="290"/>
    <lineage>
        <taxon>Bacteria</taxon>
        <taxon>Pseudomonadati</taxon>
        <taxon>Pseudomonadota</taxon>
        <taxon>Alphaproteobacteria</taxon>
        <taxon>Hyphomicrobiales</taxon>
        <taxon>Nitrobacteraceae</taxon>
        <taxon>Afipia</taxon>
    </lineage>
</organism>
<keyword evidence="11 12" id="KW-0472">Membrane</keyword>
<dbReference type="EMBL" id="CP113162">
    <property type="protein sequence ID" value="WEF50981.1"/>
    <property type="molecule type" value="Genomic_DNA"/>
</dbReference>
<evidence type="ECO:0000256" key="5">
    <source>
        <dbReference type="ARBA" id="ARBA00022692"/>
    </source>
</evidence>
<keyword evidence="4" id="KW-0679">Respiratory chain</keyword>